<dbReference type="Pfam" id="PF08359">
    <property type="entry name" value="TetR_C_4"/>
    <property type="match status" value="1"/>
</dbReference>
<dbReference type="InterPro" id="IPR013570">
    <property type="entry name" value="Tscrpt_reg_YsiA_C"/>
</dbReference>
<feature type="coiled-coil region" evidence="3">
    <location>
        <begin position="83"/>
        <end position="110"/>
    </location>
</feature>
<dbReference type="Proteomes" id="UP000605201">
    <property type="component" value="Unassembled WGS sequence"/>
</dbReference>
<sequence length="210" mass="24322">MLIHKCGRQIAKGRPAINKKANDKYHRILEAAVKVFSEQGFFQSTVSQIAKEAGVADGTIYLYFKNKDDILVHFFSFRTRQVFARLREEVEQADNTIDKLRNLVRRHLEEFQSDRNMAVVYFTETHKSHRLVEQQIKEMSKMYLDIVAEIVEQGQEEGIIRKDLYLGLVKRFIIGAVDEVINTWLHSEGKYDLVSMADPLVELFLKGIGT</sequence>
<dbReference type="GO" id="GO:0003677">
    <property type="term" value="F:DNA binding"/>
    <property type="evidence" value="ECO:0007669"/>
    <property type="project" value="UniProtKB-UniRule"/>
</dbReference>
<dbReference type="PRINTS" id="PR00455">
    <property type="entry name" value="HTHTETR"/>
</dbReference>
<dbReference type="Pfam" id="PF00440">
    <property type="entry name" value="TetR_N"/>
    <property type="match status" value="1"/>
</dbReference>
<dbReference type="PROSITE" id="PS50977">
    <property type="entry name" value="HTH_TETR_2"/>
    <property type="match status" value="1"/>
</dbReference>
<dbReference type="Gene3D" id="1.10.10.60">
    <property type="entry name" value="Homeodomain-like"/>
    <property type="match status" value="1"/>
</dbReference>
<evidence type="ECO:0000256" key="2">
    <source>
        <dbReference type="PROSITE-ProRule" id="PRU00335"/>
    </source>
</evidence>
<dbReference type="AlphaFoldDB" id="A0A8J6TKS5"/>
<dbReference type="Gene3D" id="1.10.357.10">
    <property type="entry name" value="Tetracycline Repressor, domain 2"/>
    <property type="match status" value="1"/>
</dbReference>
<feature type="domain" description="HTH tetR-type" evidence="4">
    <location>
        <begin position="22"/>
        <end position="82"/>
    </location>
</feature>
<dbReference type="InterPro" id="IPR023772">
    <property type="entry name" value="DNA-bd_HTH_TetR-type_CS"/>
</dbReference>
<dbReference type="InterPro" id="IPR036271">
    <property type="entry name" value="Tet_transcr_reg_TetR-rel_C_sf"/>
</dbReference>
<keyword evidence="3" id="KW-0175">Coiled coil</keyword>
<dbReference type="SUPFAM" id="SSF46689">
    <property type="entry name" value="Homeodomain-like"/>
    <property type="match status" value="1"/>
</dbReference>
<dbReference type="InterPro" id="IPR050624">
    <property type="entry name" value="HTH-type_Tx_Regulator"/>
</dbReference>
<proteinExistence type="predicted"/>
<dbReference type="PROSITE" id="PS01081">
    <property type="entry name" value="HTH_TETR_1"/>
    <property type="match status" value="1"/>
</dbReference>
<dbReference type="InterPro" id="IPR001647">
    <property type="entry name" value="HTH_TetR"/>
</dbReference>
<evidence type="ECO:0000259" key="4">
    <source>
        <dbReference type="PROSITE" id="PS50977"/>
    </source>
</evidence>
<evidence type="ECO:0000256" key="3">
    <source>
        <dbReference type="SAM" id="Coils"/>
    </source>
</evidence>
<evidence type="ECO:0000256" key="1">
    <source>
        <dbReference type="ARBA" id="ARBA00023125"/>
    </source>
</evidence>
<reference evidence="5 6" key="1">
    <citation type="submission" date="2020-08" db="EMBL/GenBank/DDBJ databases">
        <title>Bridging the membrane lipid divide: bacteria of the FCB group superphylum have the potential to synthesize archaeal ether lipids.</title>
        <authorList>
            <person name="Villanueva L."/>
            <person name="Von Meijenfeldt F.A.B."/>
            <person name="Westbye A.B."/>
            <person name="Yadav S."/>
            <person name="Hopmans E.C."/>
            <person name="Dutilh B.E."/>
            <person name="Sinninghe Damste J.S."/>
        </authorList>
    </citation>
    <scope>NUCLEOTIDE SEQUENCE [LARGE SCALE GENOMIC DNA]</scope>
    <source>
        <strain evidence="5">NIOZ-UU17</strain>
    </source>
</reference>
<dbReference type="InterPro" id="IPR009057">
    <property type="entry name" value="Homeodomain-like_sf"/>
</dbReference>
<name>A0A8J6TKS5_9BACT</name>
<protein>
    <submittedName>
        <fullName evidence="5">TetR/AcrR family transcriptional regulator</fullName>
    </submittedName>
</protein>
<accession>A0A8J6TKS5</accession>
<dbReference type="PANTHER" id="PTHR43479:SF11">
    <property type="entry name" value="ACREF_ENVCD OPERON REPRESSOR-RELATED"/>
    <property type="match status" value="1"/>
</dbReference>
<dbReference type="PANTHER" id="PTHR43479">
    <property type="entry name" value="ACREF/ENVCD OPERON REPRESSOR-RELATED"/>
    <property type="match status" value="1"/>
</dbReference>
<organism evidence="5 6">
    <name type="scientific">Candidatus Desulfatibia vada</name>
    <dbReference type="NCBI Taxonomy" id="2841696"/>
    <lineage>
        <taxon>Bacteria</taxon>
        <taxon>Pseudomonadati</taxon>
        <taxon>Thermodesulfobacteriota</taxon>
        <taxon>Desulfobacteria</taxon>
        <taxon>Desulfobacterales</taxon>
        <taxon>Desulfobacterales incertae sedis</taxon>
        <taxon>Candidatus Desulfatibia</taxon>
    </lineage>
</organism>
<feature type="DNA-binding region" description="H-T-H motif" evidence="2">
    <location>
        <begin position="45"/>
        <end position="64"/>
    </location>
</feature>
<keyword evidence="1 2" id="KW-0238">DNA-binding</keyword>
<evidence type="ECO:0000313" key="6">
    <source>
        <dbReference type="Proteomes" id="UP000605201"/>
    </source>
</evidence>
<dbReference type="EMBL" id="JACNIG010000069">
    <property type="protein sequence ID" value="MBC8430671.1"/>
    <property type="molecule type" value="Genomic_DNA"/>
</dbReference>
<dbReference type="SUPFAM" id="SSF48498">
    <property type="entry name" value="Tetracyclin repressor-like, C-terminal domain"/>
    <property type="match status" value="1"/>
</dbReference>
<evidence type="ECO:0000313" key="5">
    <source>
        <dbReference type="EMBL" id="MBC8430671.1"/>
    </source>
</evidence>
<comment type="caution">
    <text evidence="5">The sequence shown here is derived from an EMBL/GenBank/DDBJ whole genome shotgun (WGS) entry which is preliminary data.</text>
</comment>
<gene>
    <name evidence="5" type="ORF">H8D96_02005</name>
</gene>